<keyword evidence="14" id="KW-0862">Zinc</keyword>
<evidence type="ECO:0000256" key="14">
    <source>
        <dbReference type="ARBA" id="ARBA00022833"/>
    </source>
</evidence>
<dbReference type="InterPro" id="IPR014930">
    <property type="entry name" value="Myotonic_dystrophy_kinase_coil"/>
</dbReference>
<evidence type="ECO:0000313" key="30">
    <source>
        <dbReference type="Proteomes" id="UP001501920"/>
    </source>
</evidence>
<dbReference type="Ensembl" id="ENSPNAT00000069618.1">
    <property type="protein sequence ID" value="ENSPNAP00000038748.1"/>
    <property type="gene ID" value="ENSPNAG00000012725.2"/>
</dbReference>
<evidence type="ECO:0000256" key="22">
    <source>
        <dbReference type="SAM" id="MobiDB-lite"/>
    </source>
</evidence>
<evidence type="ECO:0000256" key="15">
    <source>
        <dbReference type="ARBA" id="ARBA00022840"/>
    </source>
</evidence>
<dbReference type="FunFam" id="1.10.510.10:FF:000014">
    <property type="entry name" value="Non-specific serine/threonine protein kinase"/>
    <property type="match status" value="1"/>
</dbReference>
<dbReference type="SMART" id="SM00220">
    <property type="entry name" value="S_TKc"/>
    <property type="match status" value="1"/>
</dbReference>
<dbReference type="Pfam" id="PF15796">
    <property type="entry name" value="KELK"/>
    <property type="match status" value="1"/>
</dbReference>
<evidence type="ECO:0000313" key="29">
    <source>
        <dbReference type="Ensembl" id="ENSPNAP00000038748.1"/>
    </source>
</evidence>
<dbReference type="SMART" id="SM00233">
    <property type="entry name" value="PH"/>
    <property type="match status" value="1"/>
</dbReference>
<evidence type="ECO:0000259" key="25">
    <source>
        <dbReference type="PROSITE" id="PS50081"/>
    </source>
</evidence>
<feature type="region of interest" description="Disordered" evidence="22">
    <location>
        <begin position="922"/>
        <end position="944"/>
    </location>
</feature>
<proteinExistence type="inferred from homology"/>
<dbReference type="Pfam" id="PF08826">
    <property type="entry name" value="DMPK_coil"/>
    <property type="match status" value="1"/>
</dbReference>
<feature type="domain" description="PH" evidence="23">
    <location>
        <begin position="1048"/>
        <end position="1167"/>
    </location>
</feature>
<dbReference type="InterPro" id="IPR000961">
    <property type="entry name" value="AGC-kinase_C"/>
</dbReference>
<keyword evidence="13" id="KW-0418">Kinase</keyword>
<dbReference type="InterPro" id="IPR046349">
    <property type="entry name" value="C1-like_sf"/>
</dbReference>
<dbReference type="Pfam" id="PF25346">
    <property type="entry name" value="PH_MRCK"/>
    <property type="match status" value="1"/>
</dbReference>
<dbReference type="PROSITE" id="PS00107">
    <property type="entry name" value="PROTEIN_KINASE_ATP"/>
    <property type="match status" value="1"/>
</dbReference>
<accession>A0AAR2IHS9</accession>
<dbReference type="SUPFAM" id="SSF50729">
    <property type="entry name" value="PH domain-like"/>
    <property type="match status" value="1"/>
</dbReference>
<dbReference type="Pfam" id="PF00130">
    <property type="entry name" value="C1_1"/>
    <property type="match status" value="1"/>
</dbReference>
<feature type="region of interest" description="Disordered" evidence="22">
    <location>
        <begin position="1606"/>
        <end position="1626"/>
    </location>
</feature>
<dbReference type="Gene3D" id="1.20.5.340">
    <property type="match status" value="1"/>
</dbReference>
<dbReference type="PROSITE" id="PS50219">
    <property type="entry name" value="CNH"/>
    <property type="match status" value="1"/>
</dbReference>
<keyword evidence="11 20" id="KW-0547">Nucleotide-binding</keyword>
<evidence type="ECO:0000256" key="12">
    <source>
        <dbReference type="ARBA" id="ARBA00022771"/>
    </source>
</evidence>
<dbReference type="PROSITE" id="PS00479">
    <property type="entry name" value="ZF_DAG_PE_1"/>
    <property type="match status" value="1"/>
</dbReference>
<dbReference type="InterPro" id="IPR008271">
    <property type="entry name" value="Ser/Thr_kinase_AS"/>
</dbReference>
<dbReference type="SMART" id="SM00109">
    <property type="entry name" value="C1"/>
    <property type="match status" value="1"/>
</dbReference>
<evidence type="ECO:0000256" key="3">
    <source>
        <dbReference type="ARBA" id="ARBA00004510"/>
    </source>
</evidence>
<dbReference type="Pfam" id="PF00069">
    <property type="entry name" value="Pkinase"/>
    <property type="match status" value="1"/>
</dbReference>
<evidence type="ECO:0000256" key="7">
    <source>
        <dbReference type="ARBA" id="ARBA00022527"/>
    </source>
</evidence>
<dbReference type="FunFam" id="3.30.60.20:FF:000005">
    <property type="entry name" value="Non-specific serine/threonine protein kinase"/>
    <property type="match status" value="1"/>
</dbReference>
<dbReference type="EC" id="2.7.11.1" evidence="5"/>
<dbReference type="InterPro" id="IPR000719">
    <property type="entry name" value="Prot_kinase_dom"/>
</dbReference>
<organism evidence="29 30">
    <name type="scientific">Pygocentrus nattereri</name>
    <name type="common">Red-bellied piranha</name>
    <dbReference type="NCBI Taxonomy" id="42514"/>
    <lineage>
        <taxon>Eukaryota</taxon>
        <taxon>Metazoa</taxon>
        <taxon>Chordata</taxon>
        <taxon>Craniata</taxon>
        <taxon>Vertebrata</taxon>
        <taxon>Euteleostomi</taxon>
        <taxon>Actinopterygii</taxon>
        <taxon>Neopterygii</taxon>
        <taxon>Teleostei</taxon>
        <taxon>Ostariophysi</taxon>
        <taxon>Characiformes</taxon>
        <taxon>Characoidei</taxon>
        <taxon>Pygocentrus</taxon>
    </lineage>
</organism>
<dbReference type="Gene3D" id="2.30.29.30">
    <property type="entry name" value="Pleckstrin-homology domain (PH domain)/Phosphotyrosine-binding domain (PTB)"/>
    <property type="match status" value="1"/>
</dbReference>
<feature type="domain" description="Phorbol-ester/DAG-type" evidence="25">
    <location>
        <begin position="978"/>
        <end position="1028"/>
    </location>
</feature>
<evidence type="ECO:0000256" key="10">
    <source>
        <dbReference type="ARBA" id="ARBA00022723"/>
    </source>
</evidence>
<keyword evidence="8" id="KW-0597">Phosphoprotein</keyword>
<dbReference type="SUPFAM" id="SSF56112">
    <property type="entry name" value="Protein kinase-like (PK-like)"/>
    <property type="match status" value="1"/>
</dbReference>
<keyword evidence="15 20" id="KW-0067">ATP-binding</keyword>
<evidence type="ECO:0000256" key="13">
    <source>
        <dbReference type="ARBA" id="ARBA00022777"/>
    </source>
</evidence>
<evidence type="ECO:0000256" key="8">
    <source>
        <dbReference type="ARBA" id="ARBA00022553"/>
    </source>
</evidence>
<name>A0AAR2IHS9_PYGNA</name>
<dbReference type="SUPFAM" id="SSF57889">
    <property type="entry name" value="Cysteine-rich domain"/>
    <property type="match status" value="1"/>
</dbReference>
<keyword evidence="16 21" id="KW-0175">Coiled coil</keyword>
<evidence type="ECO:0000256" key="17">
    <source>
        <dbReference type="ARBA" id="ARBA00023273"/>
    </source>
</evidence>
<dbReference type="GO" id="GO:0005737">
    <property type="term" value="C:cytoplasm"/>
    <property type="evidence" value="ECO:0007669"/>
    <property type="project" value="UniProtKB-SubCell"/>
</dbReference>
<dbReference type="InterPro" id="IPR001180">
    <property type="entry name" value="CNH_dom"/>
</dbReference>
<dbReference type="SMART" id="SM00133">
    <property type="entry name" value="S_TK_X"/>
    <property type="match status" value="1"/>
</dbReference>
<comment type="similarity">
    <text evidence="4">Belongs to the protein kinase superfamily. AGC Ser/Thr protein kinase family. DMPK subfamily.</text>
</comment>
<evidence type="ECO:0000256" key="20">
    <source>
        <dbReference type="PROSITE-ProRule" id="PRU10141"/>
    </source>
</evidence>
<dbReference type="PROSITE" id="PS50011">
    <property type="entry name" value="PROTEIN_KINASE_DOM"/>
    <property type="match status" value="1"/>
</dbReference>
<evidence type="ECO:0000256" key="11">
    <source>
        <dbReference type="ARBA" id="ARBA00022741"/>
    </source>
</evidence>
<comment type="subcellular location">
    <subcellularLocation>
        <location evidence="3">Cell projection</location>
        <location evidence="3">Lamellipodium</location>
    </subcellularLocation>
    <subcellularLocation>
        <location evidence="2">Cytoplasm</location>
    </subcellularLocation>
</comment>
<keyword evidence="17" id="KW-0966">Cell projection</keyword>
<dbReference type="Gene3D" id="3.30.60.20">
    <property type="match status" value="1"/>
</dbReference>
<dbReference type="InterPro" id="IPR011009">
    <property type="entry name" value="Kinase-like_dom_sf"/>
</dbReference>
<dbReference type="InterPro" id="IPR000095">
    <property type="entry name" value="CRIB_dom"/>
</dbReference>
<feature type="domain" description="Protein kinase" evidence="24">
    <location>
        <begin position="76"/>
        <end position="342"/>
    </location>
</feature>
<dbReference type="InterPro" id="IPR031597">
    <property type="entry name" value="KELK"/>
</dbReference>
<dbReference type="GeneTree" id="ENSGT01030000234517"/>
<evidence type="ECO:0000256" key="2">
    <source>
        <dbReference type="ARBA" id="ARBA00004496"/>
    </source>
</evidence>
<keyword evidence="9" id="KW-0808">Transferase</keyword>
<evidence type="ECO:0000256" key="21">
    <source>
        <dbReference type="SAM" id="Coils"/>
    </source>
</evidence>
<dbReference type="PROSITE" id="PS50108">
    <property type="entry name" value="CRIB"/>
    <property type="match status" value="2"/>
</dbReference>
<keyword evidence="6" id="KW-0963">Cytoplasm</keyword>
<dbReference type="GO" id="GO:0031032">
    <property type="term" value="P:actomyosin structure organization"/>
    <property type="evidence" value="ECO:0007669"/>
    <property type="project" value="TreeGrafter"/>
</dbReference>
<dbReference type="CDD" id="cd00132">
    <property type="entry name" value="CRIB"/>
    <property type="match status" value="1"/>
</dbReference>
<dbReference type="InterPro" id="IPR017892">
    <property type="entry name" value="Pkinase_C"/>
</dbReference>
<evidence type="ECO:0000256" key="18">
    <source>
        <dbReference type="ARBA" id="ARBA00047899"/>
    </source>
</evidence>
<dbReference type="Proteomes" id="UP001501920">
    <property type="component" value="Chromosome 4"/>
</dbReference>
<dbReference type="PROSITE" id="PS00108">
    <property type="entry name" value="PROTEIN_KINASE_ST"/>
    <property type="match status" value="1"/>
</dbReference>
<dbReference type="CDD" id="cd01243">
    <property type="entry name" value="PH_MRCK"/>
    <property type="match status" value="1"/>
</dbReference>
<dbReference type="PANTHER" id="PTHR22988">
    <property type="entry name" value="MYOTONIC DYSTROPHY S/T KINASE-RELATED"/>
    <property type="match status" value="1"/>
</dbReference>
<dbReference type="Gene3D" id="1.10.510.10">
    <property type="entry name" value="Transferase(Phosphotransferase) domain 1"/>
    <property type="match status" value="1"/>
</dbReference>
<evidence type="ECO:0000256" key="19">
    <source>
        <dbReference type="ARBA" id="ARBA00048679"/>
    </source>
</evidence>
<dbReference type="InterPro" id="IPR017441">
    <property type="entry name" value="Protein_kinase_ATP_BS"/>
</dbReference>
<feature type="coiled-coil region" evidence="21">
    <location>
        <begin position="439"/>
        <end position="645"/>
    </location>
</feature>
<keyword evidence="7" id="KW-0723">Serine/threonine-protein kinase</keyword>
<evidence type="ECO:0000256" key="5">
    <source>
        <dbReference type="ARBA" id="ARBA00012513"/>
    </source>
</evidence>
<feature type="domain" description="AGC-kinase C-terminal" evidence="28">
    <location>
        <begin position="343"/>
        <end position="413"/>
    </location>
</feature>
<sequence>MSAKVRLKKLEQMLLDGHQKNTSSLSVETLLDILICLFNECSSSPLKREKHVTDFLEWVKPFTTTVKEMRLHRDDFEMLKVIGRGAFGEVAVVKMKNTERVYAMKILNKWEMLKRAETACFREERDVLVNGDCQWITTLHYAFQDDNYLYLVMDYYVGGDLLTLLSKFEDRLPEDMAKFYVAEMVLAIHSIHQQHYVHRDIKPDNVLLDMNGHIRLADFGSCLRMMQDGTVQSSVAVGTPDYISPEILQAMEDGMGKYGPECDWWSLGVCMYEMLYGETPFYAESLVETYGKIMNHEERFQFPSHITDVSEDAKDLIQRLICSRERRLGQNGIEEFKKHPFFSGIDWENIRSTEAPYIPDVSSPSDTSNFDVDDDVLKNPDIAPPISHTGFTGQHLPFVGFTYTTDSCFSDRGCLRLAALADGSSGELLRRDEGGGLQLEAFERRIRSLEQEKQELNRKLQESTQAAQSLYGSGRGAGTLGRDKEIKKLNEEIDRLKKKLADSDRLEHQLEEAVTLRQDYESSSTKLKALDKQVKALRQEKEDIHKQLVESLDRLKSQTKELKDAHQQRKLAMQEFSELNERMAELRSQKQRLSRQLRDKEEEMDMVMQKIDAMRQDIRKTEKARKELEAQLEDARAEASKERKLREHSEVYSKQLESELETLKQGSGRASGVSAETQQELTKVKSELDKKVLFYEEELVRREACHSTELKNLRKELHDSESQQLSLHKELLMLKDKLEKAKRERQTEMDEALGSLKEKYERERSLLTEENRKLTSETDKLGTFVDKLTAQNRQLEDELQDLASKKESVAHWEAQIAEIIQWVSDEKDARGYLQALASKMTEELESLRSSSLGSRHLDPLWKVRRSQKLDMSARLELQSALDAEIRAKQLVQEDLRKVKAANISFESKLKDAEARNRELEEQLEGMKKDLEESRSRTDRGDKRKCSSASNICLHARIFINPILGSYQPFWCLYPQPKAHQLSIKTFSSPTQCTHCTSLMVGLIRQGYACEVCSFICHVSCKDNAPQVCPIPPEQAKRPLGIDVQRGIGTAYKGFVRIPKPTGVKKGWQRAYAVVCDCKLFLYEVPEGKSTQPVVVASQVLDLRDEDFSVSSVLASDVIHATRKDVPCIFRVTSSTLSSPVRAVSLLVLAESEAEKRKWVGILEGLQSILAKNCLKNRVVHVLHEAYDSSLPAIKTTLSAAVVDRERIALGTEEGLFVVEITRDIIVRAADCKKVHQIDLIPKEKMVVLLCGRNRHVHLHPWGALEGAEAAFDVKLTETKGCQALTTGVLRPGGPACLLAAVKRQVLCYEITRAKPHYRKLWEVQAPGVVQWLGMVRERLCVGYPSGFALLALQGESSPVSLVSPGDPSLAFLAQQPLDALHAMEVGNNELLLCFSQLGVYVDAQGRRSRTQELMWPATPLACSSNSTYLTVYSDYGVDVFDVHTTEWVQTISLRKIRPLNVEGSLNLLGSEQPRLIYFSNNSAEGCDLTIPETSDNSKKLMVRTRSKRKFLFKVPEEERIQQRREMLRDPEMRSKLISNPTNFNHVAHMGPGDGMQVLMDLPLQPSESPSPSSSRHHALISPPTNFEHVYHMSPISAGFYLQKEPSSQQSLPQLSSSSSSPSTSSLGRPPFPSFPFLFPSFPLIIHAHSLSPLLFYA</sequence>
<dbReference type="GO" id="GO:0005856">
    <property type="term" value="C:cytoskeleton"/>
    <property type="evidence" value="ECO:0007669"/>
    <property type="project" value="TreeGrafter"/>
</dbReference>
<dbReference type="GO" id="GO:0005524">
    <property type="term" value="F:ATP binding"/>
    <property type="evidence" value="ECO:0007669"/>
    <property type="project" value="UniProtKB-UniRule"/>
</dbReference>
<dbReference type="FunFam" id="2.30.29.30:FF:000140">
    <property type="entry name" value="CDC42 binding protein kinase beta"/>
    <property type="match status" value="1"/>
</dbReference>
<reference evidence="29" key="2">
    <citation type="submission" date="2025-08" db="UniProtKB">
        <authorList>
            <consortium name="Ensembl"/>
        </authorList>
    </citation>
    <scope>IDENTIFICATION</scope>
</reference>
<dbReference type="PANTHER" id="PTHR22988:SF34">
    <property type="entry name" value="SERINE_THREONINE-PROTEIN KINASE MRCK BETA"/>
    <property type="match status" value="1"/>
</dbReference>
<feature type="domain" description="CRIB" evidence="26">
    <location>
        <begin position="1580"/>
        <end position="1593"/>
    </location>
</feature>
<dbReference type="PROSITE" id="PS51285">
    <property type="entry name" value="AGC_KINASE_CTER"/>
    <property type="match status" value="1"/>
</dbReference>
<feature type="region of interest" description="Disordered" evidence="22">
    <location>
        <begin position="662"/>
        <end position="682"/>
    </location>
</feature>
<dbReference type="GO" id="GO:0030027">
    <property type="term" value="C:lamellipodium"/>
    <property type="evidence" value="ECO:0007669"/>
    <property type="project" value="UniProtKB-SubCell"/>
</dbReference>
<dbReference type="Pfam" id="PF00433">
    <property type="entry name" value="Pkinase_C"/>
    <property type="match status" value="1"/>
</dbReference>
<comment type="catalytic activity">
    <reaction evidence="19">
        <text>L-seryl-[protein] + ATP = O-phospho-L-seryl-[protein] + ADP + H(+)</text>
        <dbReference type="Rhea" id="RHEA:17989"/>
        <dbReference type="Rhea" id="RHEA-COMP:9863"/>
        <dbReference type="Rhea" id="RHEA-COMP:11604"/>
        <dbReference type="ChEBI" id="CHEBI:15378"/>
        <dbReference type="ChEBI" id="CHEBI:29999"/>
        <dbReference type="ChEBI" id="CHEBI:30616"/>
        <dbReference type="ChEBI" id="CHEBI:83421"/>
        <dbReference type="ChEBI" id="CHEBI:456216"/>
        <dbReference type="EC" id="2.7.11.1"/>
    </reaction>
</comment>
<feature type="domain" description="CRIB" evidence="26">
    <location>
        <begin position="1537"/>
        <end position="1550"/>
    </location>
</feature>
<dbReference type="GO" id="GO:0004674">
    <property type="term" value="F:protein serine/threonine kinase activity"/>
    <property type="evidence" value="ECO:0007669"/>
    <property type="project" value="UniProtKB-KW"/>
</dbReference>
<feature type="coiled-coil region" evidence="21">
    <location>
        <begin position="710"/>
        <end position="805"/>
    </location>
</feature>
<evidence type="ECO:0000259" key="23">
    <source>
        <dbReference type="PROSITE" id="PS50003"/>
    </source>
</evidence>
<evidence type="ECO:0000256" key="6">
    <source>
        <dbReference type="ARBA" id="ARBA00022490"/>
    </source>
</evidence>
<feature type="region of interest" description="Disordered" evidence="22">
    <location>
        <begin position="1557"/>
        <end position="1580"/>
    </location>
</feature>
<dbReference type="InterPro" id="IPR050839">
    <property type="entry name" value="Rho-assoc_Ser/Thr_Kinase"/>
</dbReference>
<dbReference type="PROSITE" id="PS50081">
    <property type="entry name" value="ZF_DAG_PE_2"/>
    <property type="match status" value="1"/>
</dbReference>
<dbReference type="FunFam" id="3.30.200.20:FF:001044">
    <property type="entry name" value="Serine/threonine-protein kinase MRCK beta"/>
    <property type="match status" value="1"/>
</dbReference>
<evidence type="ECO:0000256" key="16">
    <source>
        <dbReference type="ARBA" id="ARBA00023054"/>
    </source>
</evidence>
<evidence type="ECO:0000256" key="9">
    <source>
        <dbReference type="ARBA" id="ARBA00022679"/>
    </source>
</evidence>
<comment type="catalytic activity">
    <reaction evidence="18">
        <text>L-threonyl-[protein] + ATP = O-phospho-L-threonyl-[protein] + ADP + H(+)</text>
        <dbReference type="Rhea" id="RHEA:46608"/>
        <dbReference type="Rhea" id="RHEA-COMP:11060"/>
        <dbReference type="Rhea" id="RHEA-COMP:11605"/>
        <dbReference type="ChEBI" id="CHEBI:15378"/>
        <dbReference type="ChEBI" id="CHEBI:30013"/>
        <dbReference type="ChEBI" id="CHEBI:30616"/>
        <dbReference type="ChEBI" id="CHEBI:61977"/>
        <dbReference type="ChEBI" id="CHEBI:456216"/>
        <dbReference type="EC" id="2.7.11.1"/>
    </reaction>
</comment>
<keyword evidence="10" id="KW-0479">Metal-binding</keyword>
<feature type="binding site" evidence="20">
    <location>
        <position position="105"/>
    </location>
    <ligand>
        <name>ATP</name>
        <dbReference type="ChEBI" id="CHEBI:30616"/>
    </ligand>
</feature>
<feature type="domain" description="CNH" evidence="27">
    <location>
        <begin position="1193"/>
        <end position="1466"/>
    </location>
</feature>
<evidence type="ECO:0000259" key="27">
    <source>
        <dbReference type="PROSITE" id="PS50219"/>
    </source>
</evidence>
<dbReference type="GO" id="GO:0008270">
    <property type="term" value="F:zinc ion binding"/>
    <property type="evidence" value="ECO:0007669"/>
    <property type="project" value="UniProtKB-KW"/>
</dbReference>
<keyword evidence="12" id="KW-0863">Zinc-finger</keyword>
<dbReference type="CDD" id="cd20865">
    <property type="entry name" value="C1_MRCKbeta"/>
    <property type="match status" value="1"/>
</dbReference>
<dbReference type="InterPro" id="IPR057529">
    <property type="entry name" value="MRCK/ROCK_PH"/>
</dbReference>
<protein>
    <recommendedName>
        <fullName evidence="5">non-specific serine/threonine protein kinase</fullName>
        <ecNumber evidence="5">2.7.11.1</ecNumber>
    </recommendedName>
</protein>
<dbReference type="SMART" id="SM00036">
    <property type="entry name" value="CNH"/>
    <property type="match status" value="1"/>
</dbReference>
<dbReference type="InterPro" id="IPR011993">
    <property type="entry name" value="PH-like_dom_sf"/>
</dbReference>
<dbReference type="InterPro" id="IPR002219">
    <property type="entry name" value="PKC_DAG/PE"/>
</dbReference>
<evidence type="ECO:0000259" key="26">
    <source>
        <dbReference type="PROSITE" id="PS50108"/>
    </source>
</evidence>
<evidence type="ECO:0000259" key="24">
    <source>
        <dbReference type="PROSITE" id="PS50011"/>
    </source>
</evidence>
<comment type="cofactor">
    <cofactor evidence="1">
        <name>Mg(2+)</name>
        <dbReference type="ChEBI" id="CHEBI:18420"/>
    </cofactor>
</comment>
<dbReference type="PROSITE" id="PS50003">
    <property type="entry name" value="PH_DOMAIN"/>
    <property type="match status" value="1"/>
</dbReference>
<evidence type="ECO:0000256" key="1">
    <source>
        <dbReference type="ARBA" id="ARBA00001946"/>
    </source>
</evidence>
<dbReference type="FunFam" id="3.30.200.20:FF:001055">
    <property type="entry name" value="Serine/threonine-protein kinase MRCK beta"/>
    <property type="match status" value="1"/>
</dbReference>
<reference evidence="29" key="3">
    <citation type="submission" date="2025-09" db="UniProtKB">
        <authorList>
            <consortium name="Ensembl"/>
        </authorList>
    </citation>
    <scope>IDENTIFICATION</scope>
</reference>
<evidence type="ECO:0000256" key="4">
    <source>
        <dbReference type="ARBA" id="ARBA00005719"/>
    </source>
</evidence>
<dbReference type="InterPro" id="IPR001849">
    <property type="entry name" value="PH_domain"/>
</dbReference>
<dbReference type="Gene3D" id="3.30.200.20">
    <property type="entry name" value="Phosphorylase Kinase, domain 1"/>
    <property type="match status" value="1"/>
</dbReference>
<dbReference type="Pfam" id="PF00780">
    <property type="entry name" value="CNH"/>
    <property type="match status" value="1"/>
</dbReference>
<dbReference type="SMART" id="SM00285">
    <property type="entry name" value="PBD"/>
    <property type="match status" value="2"/>
</dbReference>
<reference evidence="29 30" key="1">
    <citation type="submission" date="2020-10" db="EMBL/GenBank/DDBJ databases">
        <title>Pygocentrus nattereri (red-bellied piranha) genome, fPygNat1, primary haplotype.</title>
        <authorList>
            <person name="Myers G."/>
            <person name="Meyer A."/>
            <person name="Karagic N."/>
            <person name="Pippel M."/>
            <person name="Winkler S."/>
            <person name="Tracey A."/>
            <person name="Wood J."/>
            <person name="Formenti G."/>
            <person name="Howe K."/>
            <person name="Fedrigo O."/>
            <person name="Jarvis E.D."/>
        </authorList>
    </citation>
    <scope>NUCLEOTIDE SEQUENCE [LARGE SCALE GENOMIC DNA]</scope>
</reference>
<keyword evidence="30" id="KW-1185">Reference proteome</keyword>
<gene>
    <name evidence="29" type="primary">CDC42BPB</name>
</gene>
<evidence type="ECO:0000259" key="28">
    <source>
        <dbReference type="PROSITE" id="PS51285"/>
    </source>
</evidence>